<sequence>MSAFKWSVALCTVTVLAFGCAYAETTPQSSNTVKISFANDKDQNPGKSCTKEFSWSTKKQIHLKDMACGNDQVYYFKVENFPSAALLWLADDPDCGSGGNFFFIVKGTKHPLGTEWMKIEKLDESDVGDQVKPGLRLERKVVRGKIDGKLSCFGYEY</sequence>
<proteinExistence type="predicted"/>
<dbReference type="Proteomes" id="UP001377692">
    <property type="component" value="Unassembled WGS sequence"/>
</dbReference>
<keyword evidence="3" id="KW-1185">Reference proteome</keyword>
<evidence type="ECO:0000313" key="2">
    <source>
        <dbReference type="EMBL" id="MEJ5906401.1"/>
    </source>
</evidence>
<feature type="chain" id="PRO_5045805977" description="Lipoprotein" evidence="1">
    <location>
        <begin position="24"/>
        <end position="157"/>
    </location>
</feature>
<dbReference type="PROSITE" id="PS51257">
    <property type="entry name" value="PROKAR_LIPOPROTEIN"/>
    <property type="match status" value="1"/>
</dbReference>
<comment type="caution">
    <text evidence="2">The sequence shown here is derived from an EMBL/GenBank/DDBJ whole genome shotgun (WGS) entry which is preliminary data.</text>
</comment>
<accession>A0ABU8R941</accession>
<name>A0ABU8R941_9PSED</name>
<evidence type="ECO:0000256" key="1">
    <source>
        <dbReference type="SAM" id="SignalP"/>
    </source>
</evidence>
<protein>
    <recommendedName>
        <fullName evidence="4">Lipoprotein</fullName>
    </recommendedName>
</protein>
<evidence type="ECO:0000313" key="3">
    <source>
        <dbReference type="Proteomes" id="UP001377692"/>
    </source>
</evidence>
<dbReference type="EMBL" id="JBBHLD010000015">
    <property type="protein sequence ID" value="MEJ5906401.1"/>
    <property type="molecule type" value="Genomic_DNA"/>
</dbReference>
<feature type="signal peptide" evidence="1">
    <location>
        <begin position="1"/>
        <end position="23"/>
    </location>
</feature>
<gene>
    <name evidence="2" type="ORF">V7V80_17080</name>
</gene>
<reference evidence="2 3" key="1">
    <citation type="submission" date="2024-02" db="EMBL/GenBank/DDBJ databases">
        <title>Identification of pathogenicity and growth-promoting functions of Pseudomonas putida variants.</title>
        <authorList>
            <person name="Sun J."/>
        </authorList>
    </citation>
    <scope>NUCLEOTIDE SEQUENCE [LARGE SCALE GENOMIC DNA]</scope>
    <source>
        <strain evidence="2 3">A04</strain>
    </source>
</reference>
<organism evidence="2 3">
    <name type="scientific">Pseudomonas kermanshahensis</name>
    <dbReference type="NCBI Taxonomy" id="2745482"/>
    <lineage>
        <taxon>Bacteria</taxon>
        <taxon>Pseudomonadati</taxon>
        <taxon>Pseudomonadota</taxon>
        <taxon>Gammaproteobacteria</taxon>
        <taxon>Pseudomonadales</taxon>
        <taxon>Pseudomonadaceae</taxon>
        <taxon>Pseudomonas</taxon>
    </lineage>
</organism>
<evidence type="ECO:0008006" key="4">
    <source>
        <dbReference type="Google" id="ProtNLM"/>
    </source>
</evidence>
<dbReference type="RefSeq" id="WP_339550038.1">
    <property type="nucleotide sequence ID" value="NZ_JBBHLD010000015.1"/>
</dbReference>
<keyword evidence="1" id="KW-0732">Signal</keyword>